<gene>
    <name evidence="1" type="ORF">BDN72DRAFT_864080</name>
</gene>
<name>A0ACD3A4P2_9AGAR</name>
<proteinExistence type="predicted"/>
<protein>
    <submittedName>
        <fullName evidence="1">Uncharacterized protein</fullName>
    </submittedName>
</protein>
<reference evidence="1 2" key="1">
    <citation type="journal article" date="2019" name="Nat. Ecol. Evol.">
        <title>Megaphylogeny resolves global patterns of mushroom evolution.</title>
        <authorList>
            <person name="Varga T."/>
            <person name="Krizsan K."/>
            <person name="Foldi C."/>
            <person name="Dima B."/>
            <person name="Sanchez-Garcia M."/>
            <person name="Sanchez-Ramirez S."/>
            <person name="Szollosi G.J."/>
            <person name="Szarkandi J.G."/>
            <person name="Papp V."/>
            <person name="Albert L."/>
            <person name="Andreopoulos W."/>
            <person name="Angelini C."/>
            <person name="Antonin V."/>
            <person name="Barry K.W."/>
            <person name="Bougher N.L."/>
            <person name="Buchanan P."/>
            <person name="Buyck B."/>
            <person name="Bense V."/>
            <person name="Catcheside P."/>
            <person name="Chovatia M."/>
            <person name="Cooper J."/>
            <person name="Damon W."/>
            <person name="Desjardin D."/>
            <person name="Finy P."/>
            <person name="Geml J."/>
            <person name="Haridas S."/>
            <person name="Hughes K."/>
            <person name="Justo A."/>
            <person name="Karasinski D."/>
            <person name="Kautmanova I."/>
            <person name="Kiss B."/>
            <person name="Kocsube S."/>
            <person name="Kotiranta H."/>
            <person name="LaButti K.M."/>
            <person name="Lechner B.E."/>
            <person name="Liimatainen K."/>
            <person name="Lipzen A."/>
            <person name="Lukacs Z."/>
            <person name="Mihaltcheva S."/>
            <person name="Morgado L.N."/>
            <person name="Niskanen T."/>
            <person name="Noordeloos M.E."/>
            <person name="Ohm R.A."/>
            <person name="Ortiz-Santana B."/>
            <person name="Ovrebo C."/>
            <person name="Racz N."/>
            <person name="Riley R."/>
            <person name="Savchenko A."/>
            <person name="Shiryaev A."/>
            <person name="Soop K."/>
            <person name="Spirin V."/>
            <person name="Szebenyi C."/>
            <person name="Tomsovsky M."/>
            <person name="Tulloss R.E."/>
            <person name="Uehling J."/>
            <person name="Grigoriev I.V."/>
            <person name="Vagvolgyi C."/>
            <person name="Papp T."/>
            <person name="Martin F.M."/>
            <person name="Miettinen O."/>
            <person name="Hibbett D.S."/>
            <person name="Nagy L.G."/>
        </authorList>
    </citation>
    <scope>NUCLEOTIDE SEQUENCE [LARGE SCALE GENOMIC DNA]</scope>
    <source>
        <strain evidence="1 2">NL-1719</strain>
    </source>
</reference>
<keyword evidence="2" id="KW-1185">Reference proteome</keyword>
<evidence type="ECO:0000313" key="2">
    <source>
        <dbReference type="Proteomes" id="UP000308600"/>
    </source>
</evidence>
<sequence>MELGKAGKNVNANLGDESSLKKIKPQFGALGSGGGHPHWYKEMSAVKRYLFLFGRRTCNDKPRPTSTLGLACRSFADVSGTSPWCLEKANVGVWCEDLVKSTVMFCAASIRSLRVEMRTVDICKHRPHSVCCGACRFDVIGIDKRYPWLYLISSLFLKKENARQKKDVNGIQVEAASGVPFSKSRLNPGHKFVASGSWVRQDESRAGYVWGR</sequence>
<dbReference type="Proteomes" id="UP000308600">
    <property type="component" value="Unassembled WGS sequence"/>
</dbReference>
<dbReference type="EMBL" id="ML208730">
    <property type="protein sequence ID" value="TFK60798.1"/>
    <property type="molecule type" value="Genomic_DNA"/>
</dbReference>
<evidence type="ECO:0000313" key="1">
    <source>
        <dbReference type="EMBL" id="TFK60798.1"/>
    </source>
</evidence>
<accession>A0ACD3A4P2</accession>
<organism evidence="1 2">
    <name type="scientific">Pluteus cervinus</name>
    <dbReference type="NCBI Taxonomy" id="181527"/>
    <lineage>
        <taxon>Eukaryota</taxon>
        <taxon>Fungi</taxon>
        <taxon>Dikarya</taxon>
        <taxon>Basidiomycota</taxon>
        <taxon>Agaricomycotina</taxon>
        <taxon>Agaricomycetes</taxon>
        <taxon>Agaricomycetidae</taxon>
        <taxon>Agaricales</taxon>
        <taxon>Pluteineae</taxon>
        <taxon>Pluteaceae</taxon>
        <taxon>Pluteus</taxon>
    </lineage>
</organism>